<keyword evidence="4" id="KW-0902">Two-component regulatory system</keyword>
<dbReference type="PANTHER" id="PTHR42713">
    <property type="entry name" value="HISTIDINE KINASE-RELATED"/>
    <property type="match status" value="1"/>
</dbReference>
<dbReference type="AlphaFoldDB" id="A0A4Q9DUK3"/>
<keyword evidence="6" id="KW-0238">DNA-binding</keyword>
<dbReference type="PROSITE" id="PS50110">
    <property type="entry name" value="RESPONSE_REGULATORY"/>
    <property type="match status" value="1"/>
</dbReference>
<accession>A0A4Q9DUK3</accession>
<evidence type="ECO:0000256" key="7">
    <source>
        <dbReference type="ARBA" id="ARBA00023163"/>
    </source>
</evidence>
<dbReference type="SMART" id="SM00342">
    <property type="entry name" value="HTH_ARAC"/>
    <property type="match status" value="1"/>
</dbReference>
<dbReference type="SUPFAM" id="SSF46689">
    <property type="entry name" value="Homeodomain-like"/>
    <property type="match status" value="1"/>
</dbReference>
<dbReference type="Pfam" id="PF00072">
    <property type="entry name" value="Response_reg"/>
    <property type="match status" value="1"/>
</dbReference>
<evidence type="ECO:0000259" key="10">
    <source>
        <dbReference type="PROSITE" id="PS50110"/>
    </source>
</evidence>
<dbReference type="InterPro" id="IPR009057">
    <property type="entry name" value="Homeodomain-like_sf"/>
</dbReference>
<evidence type="ECO:0000256" key="3">
    <source>
        <dbReference type="ARBA" id="ARBA00022553"/>
    </source>
</evidence>
<dbReference type="Gene3D" id="1.10.10.60">
    <property type="entry name" value="Homeodomain-like"/>
    <property type="match status" value="2"/>
</dbReference>
<protein>
    <submittedName>
        <fullName evidence="11">Response regulator</fullName>
    </submittedName>
</protein>
<comment type="caution">
    <text evidence="11">The sequence shown here is derived from an EMBL/GenBank/DDBJ whole genome shotgun (WGS) entry which is preliminary data.</text>
</comment>
<dbReference type="InterPro" id="IPR001789">
    <property type="entry name" value="Sig_transdc_resp-reg_receiver"/>
</dbReference>
<dbReference type="SMART" id="SM00448">
    <property type="entry name" value="REC"/>
    <property type="match status" value="1"/>
</dbReference>
<feature type="domain" description="HTH araC/xylS-type" evidence="9">
    <location>
        <begin position="431"/>
        <end position="530"/>
    </location>
</feature>
<evidence type="ECO:0000313" key="12">
    <source>
        <dbReference type="Proteomes" id="UP000293142"/>
    </source>
</evidence>
<dbReference type="OrthoDB" id="9794370at2"/>
<keyword evidence="5" id="KW-0805">Transcription regulation</keyword>
<keyword evidence="7" id="KW-0804">Transcription</keyword>
<name>A0A4Q9DUK3_9BACL</name>
<dbReference type="Proteomes" id="UP000293142">
    <property type="component" value="Unassembled WGS sequence"/>
</dbReference>
<evidence type="ECO:0000256" key="6">
    <source>
        <dbReference type="ARBA" id="ARBA00023125"/>
    </source>
</evidence>
<dbReference type="Gene3D" id="3.40.50.2300">
    <property type="match status" value="1"/>
</dbReference>
<dbReference type="PANTHER" id="PTHR42713:SF3">
    <property type="entry name" value="TRANSCRIPTIONAL REGULATORY PROTEIN HPTR"/>
    <property type="match status" value="1"/>
</dbReference>
<keyword evidence="3 8" id="KW-0597">Phosphoprotein</keyword>
<feature type="modified residue" description="4-aspartylphosphate" evidence="8">
    <location>
        <position position="65"/>
    </location>
</feature>
<reference evidence="11 12" key="1">
    <citation type="submission" date="2019-02" db="EMBL/GenBank/DDBJ databases">
        <title>Paenibacillus sp. nov., isolated from surface-sterilized tissue of Thalictrum simplex L.</title>
        <authorList>
            <person name="Tuo L."/>
        </authorList>
    </citation>
    <scope>NUCLEOTIDE SEQUENCE [LARGE SCALE GENOMIC DNA]</scope>
    <source>
        <strain evidence="11 12">N2SHLJ1</strain>
    </source>
</reference>
<evidence type="ECO:0000256" key="2">
    <source>
        <dbReference type="ARBA" id="ARBA00022490"/>
    </source>
</evidence>
<sequence>MKQRYGGGHKMLKVLIADDEYFVREMLKNALDWNLHGYRITGEAENGKQVLRLAADTCPDLVIVDINMPIMSGLEVAKQLHTLHPHICTIIVSGYNDFEFARQALTYKVFDYLLKPINDEALLETVLRVKGEIAARAEMRVKLDRWSETESEWQASRFSGLVKQWLKGQLQPDQVAAALDEYKITLPADHMQCIVAELPASIAGDDEANGQTITRMLELGKKLLSESGLPWHAASVTEPGKMAFIVGSAYAIDPLLPGTIQDWAAQVKELTSLPLSAGISPASAGYGSVPALYQAAANALSRKFFRGHGSIVQAEEPFYPQDSEIRYVSVPKEKLSFMIRSGQTAELRSLLKDYFAVLADERMYTKEAAYWFASEILGMEAHKLAQKSLKLEVVRQTETLEELAKLVITLITELSVDYYQEYGTKKDELIQQSKYLILESLDDPDLTVEQLSHKLFVSASYLSHRFKKVQGVGLNEYINTLRMNKAVHLMNEYDLKLHEIAEKVGYRDPVYFSKCFKKTFQVSFSDYKRVK</sequence>
<dbReference type="GO" id="GO:0043565">
    <property type="term" value="F:sequence-specific DNA binding"/>
    <property type="evidence" value="ECO:0007669"/>
    <property type="project" value="InterPro"/>
</dbReference>
<keyword evidence="2" id="KW-0963">Cytoplasm</keyword>
<evidence type="ECO:0000313" key="11">
    <source>
        <dbReference type="EMBL" id="TBL79098.1"/>
    </source>
</evidence>
<evidence type="ECO:0000256" key="4">
    <source>
        <dbReference type="ARBA" id="ARBA00023012"/>
    </source>
</evidence>
<keyword evidence="12" id="KW-1185">Reference proteome</keyword>
<dbReference type="GO" id="GO:0000160">
    <property type="term" value="P:phosphorelay signal transduction system"/>
    <property type="evidence" value="ECO:0007669"/>
    <property type="project" value="UniProtKB-KW"/>
</dbReference>
<dbReference type="GO" id="GO:0005737">
    <property type="term" value="C:cytoplasm"/>
    <property type="evidence" value="ECO:0007669"/>
    <property type="project" value="UniProtKB-SubCell"/>
</dbReference>
<dbReference type="InterPro" id="IPR051552">
    <property type="entry name" value="HptR"/>
</dbReference>
<dbReference type="InterPro" id="IPR011006">
    <property type="entry name" value="CheY-like_superfamily"/>
</dbReference>
<evidence type="ECO:0000256" key="1">
    <source>
        <dbReference type="ARBA" id="ARBA00004496"/>
    </source>
</evidence>
<organism evidence="11 12">
    <name type="scientific">Paenibacillus thalictri</name>
    <dbReference type="NCBI Taxonomy" id="2527873"/>
    <lineage>
        <taxon>Bacteria</taxon>
        <taxon>Bacillati</taxon>
        <taxon>Bacillota</taxon>
        <taxon>Bacilli</taxon>
        <taxon>Bacillales</taxon>
        <taxon>Paenibacillaceae</taxon>
        <taxon>Paenibacillus</taxon>
    </lineage>
</organism>
<dbReference type="PROSITE" id="PS01124">
    <property type="entry name" value="HTH_ARAC_FAMILY_2"/>
    <property type="match status" value="1"/>
</dbReference>
<dbReference type="GO" id="GO:0003700">
    <property type="term" value="F:DNA-binding transcription factor activity"/>
    <property type="evidence" value="ECO:0007669"/>
    <property type="project" value="InterPro"/>
</dbReference>
<evidence type="ECO:0000256" key="8">
    <source>
        <dbReference type="PROSITE-ProRule" id="PRU00169"/>
    </source>
</evidence>
<evidence type="ECO:0000259" key="9">
    <source>
        <dbReference type="PROSITE" id="PS01124"/>
    </source>
</evidence>
<dbReference type="Pfam" id="PF12833">
    <property type="entry name" value="HTH_18"/>
    <property type="match status" value="1"/>
</dbReference>
<dbReference type="EMBL" id="SIRE01000008">
    <property type="protein sequence ID" value="TBL79098.1"/>
    <property type="molecule type" value="Genomic_DNA"/>
</dbReference>
<dbReference type="SUPFAM" id="SSF52172">
    <property type="entry name" value="CheY-like"/>
    <property type="match status" value="1"/>
</dbReference>
<feature type="domain" description="Response regulatory" evidence="10">
    <location>
        <begin position="13"/>
        <end position="130"/>
    </location>
</feature>
<evidence type="ECO:0000256" key="5">
    <source>
        <dbReference type="ARBA" id="ARBA00023015"/>
    </source>
</evidence>
<dbReference type="InterPro" id="IPR018060">
    <property type="entry name" value="HTH_AraC"/>
</dbReference>
<dbReference type="CDD" id="cd17536">
    <property type="entry name" value="REC_YesN-like"/>
    <property type="match status" value="1"/>
</dbReference>
<comment type="subcellular location">
    <subcellularLocation>
        <location evidence="1">Cytoplasm</location>
    </subcellularLocation>
</comment>
<proteinExistence type="predicted"/>
<gene>
    <name evidence="11" type="ORF">EYB31_12835</name>
</gene>